<dbReference type="AlphaFoldDB" id="E1JSU9"/>
<dbReference type="SUPFAM" id="SSF52091">
    <property type="entry name" value="SpoIIaa-like"/>
    <property type="match status" value="1"/>
</dbReference>
<dbReference type="PANTHER" id="PTHR33495:SF2">
    <property type="entry name" value="ANTI-SIGMA FACTOR ANTAGONIST TM_1081-RELATED"/>
    <property type="match status" value="1"/>
</dbReference>
<evidence type="ECO:0000313" key="2">
    <source>
        <dbReference type="EMBL" id="EFL52582.1"/>
    </source>
</evidence>
<name>E1JSU9_SOLFR</name>
<evidence type="ECO:0000259" key="1">
    <source>
        <dbReference type="PROSITE" id="PS50801"/>
    </source>
</evidence>
<dbReference type="GO" id="GO:0043856">
    <property type="term" value="F:anti-sigma factor antagonist activity"/>
    <property type="evidence" value="ECO:0007669"/>
    <property type="project" value="TreeGrafter"/>
</dbReference>
<dbReference type="EMBL" id="AECZ01000003">
    <property type="protein sequence ID" value="EFL52582.1"/>
    <property type="molecule type" value="Genomic_DNA"/>
</dbReference>
<accession>E1JSU9</accession>
<dbReference type="PANTHER" id="PTHR33495">
    <property type="entry name" value="ANTI-SIGMA FACTOR ANTAGONIST TM_1081-RELATED-RELATED"/>
    <property type="match status" value="1"/>
</dbReference>
<dbReference type="Pfam" id="PF01740">
    <property type="entry name" value="STAS"/>
    <property type="match status" value="1"/>
</dbReference>
<reference evidence="2 3" key="1">
    <citation type="submission" date="2010-08" db="EMBL/GenBank/DDBJ databases">
        <title>The draft genome of Desulfovibrio fructosovorans JJ.</title>
        <authorList>
            <consortium name="US DOE Joint Genome Institute (JGI-PGF)"/>
            <person name="Lucas S."/>
            <person name="Copeland A."/>
            <person name="Lapidus A."/>
            <person name="Cheng J.-F."/>
            <person name="Bruce D."/>
            <person name="Goodwin L."/>
            <person name="Pitluck S."/>
            <person name="Land M.L."/>
            <person name="Hauser L."/>
            <person name="Chang Y.-J."/>
            <person name="Jeffries C."/>
            <person name="Wall J.D."/>
            <person name="Stahl D.A."/>
            <person name="Arkin A.P."/>
            <person name="Dehal P."/>
            <person name="Stolyar S.M."/>
            <person name="Hazen T.C."/>
            <person name="Woyke T.J."/>
        </authorList>
    </citation>
    <scope>NUCLEOTIDE SEQUENCE [LARGE SCALE GENOMIC DNA]</scope>
    <source>
        <strain evidence="2 3">JJ</strain>
    </source>
</reference>
<gene>
    <name evidence="2" type="ORF">DesfrDRAFT_0688</name>
</gene>
<protein>
    <submittedName>
        <fullName evidence="2">Anti-sigma-factor antagonist</fullName>
    </submittedName>
</protein>
<organism evidence="2 3">
    <name type="scientific">Solidesulfovibrio fructosivorans JJ]</name>
    <dbReference type="NCBI Taxonomy" id="596151"/>
    <lineage>
        <taxon>Bacteria</taxon>
        <taxon>Pseudomonadati</taxon>
        <taxon>Thermodesulfobacteriota</taxon>
        <taxon>Desulfovibrionia</taxon>
        <taxon>Desulfovibrionales</taxon>
        <taxon>Desulfovibrionaceae</taxon>
        <taxon>Solidesulfovibrio</taxon>
    </lineage>
</organism>
<dbReference type="OrthoDB" id="9796076at2"/>
<evidence type="ECO:0000313" key="3">
    <source>
        <dbReference type="Proteomes" id="UP000006250"/>
    </source>
</evidence>
<feature type="domain" description="STAS" evidence="1">
    <location>
        <begin position="17"/>
        <end position="111"/>
    </location>
</feature>
<dbReference type="RefSeq" id="WP_005991116.1">
    <property type="nucleotide sequence ID" value="NZ_AECZ01000003.1"/>
</dbReference>
<dbReference type="CDD" id="cd07043">
    <property type="entry name" value="STAS_anti-anti-sigma_factors"/>
    <property type="match status" value="1"/>
</dbReference>
<proteinExistence type="predicted"/>
<keyword evidence="3" id="KW-1185">Reference proteome</keyword>
<dbReference type="PROSITE" id="PS50801">
    <property type="entry name" value="STAS"/>
    <property type="match status" value="1"/>
</dbReference>
<dbReference type="Proteomes" id="UP000006250">
    <property type="component" value="Unassembled WGS sequence"/>
</dbReference>
<comment type="caution">
    <text evidence="2">The sequence shown here is derived from an EMBL/GenBank/DDBJ whole genome shotgun (WGS) entry which is preliminary data.</text>
</comment>
<sequence>MEIKDSLENGVTVVELVGSRLDAAAAPVFKGRIVDLENQGRRLFALDFSGLDFMDSTGLGALVSCVKALGGEGEFVLFGMRDSMRKIFQITRLDRGVFKILGSKNDALRALGGSQP</sequence>
<dbReference type="InterPro" id="IPR036513">
    <property type="entry name" value="STAS_dom_sf"/>
</dbReference>
<dbReference type="eggNOG" id="COG1366">
    <property type="taxonomic scope" value="Bacteria"/>
</dbReference>
<dbReference type="STRING" id="596151.DesfrDRAFT_0688"/>
<dbReference type="Gene3D" id="3.30.750.24">
    <property type="entry name" value="STAS domain"/>
    <property type="match status" value="1"/>
</dbReference>
<dbReference type="InterPro" id="IPR002645">
    <property type="entry name" value="STAS_dom"/>
</dbReference>